<feature type="region of interest" description="Disordered" evidence="1">
    <location>
        <begin position="28"/>
        <end position="50"/>
    </location>
</feature>
<name>A0A7W9IMP9_9ACTN</name>
<dbReference type="Proteomes" id="UP000540685">
    <property type="component" value="Unassembled WGS sequence"/>
</dbReference>
<organism evidence="2 3">
    <name type="scientific">Streptosporangium becharense</name>
    <dbReference type="NCBI Taxonomy" id="1816182"/>
    <lineage>
        <taxon>Bacteria</taxon>
        <taxon>Bacillati</taxon>
        <taxon>Actinomycetota</taxon>
        <taxon>Actinomycetes</taxon>
        <taxon>Streptosporangiales</taxon>
        <taxon>Streptosporangiaceae</taxon>
        <taxon>Streptosporangium</taxon>
    </lineage>
</organism>
<sequence>MLLNVMYEVPSRDDVSRVVIERATVPGNVTPTLVPREGRGRGREGRERSA</sequence>
<proteinExistence type="predicted"/>
<keyword evidence="2" id="KW-0645">Protease</keyword>
<dbReference type="GO" id="GO:0008233">
    <property type="term" value="F:peptidase activity"/>
    <property type="evidence" value="ECO:0007669"/>
    <property type="project" value="UniProtKB-KW"/>
</dbReference>
<comment type="caution">
    <text evidence="2">The sequence shown here is derived from an EMBL/GenBank/DDBJ whole genome shotgun (WGS) entry which is preliminary data.</text>
</comment>
<feature type="compositionally biased region" description="Basic and acidic residues" evidence="1">
    <location>
        <begin position="36"/>
        <end position="50"/>
    </location>
</feature>
<evidence type="ECO:0000313" key="3">
    <source>
        <dbReference type="Proteomes" id="UP000540685"/>
    </source>
</evidence>
<keyword evidence="3" id="KW-1185">Reference proteome</keyword>
<evidence type="ECO:0000256" key="1">
    <source>
        <dbReference type="SAM" id="MobiDB-lite"/>
    </source>
</evidence>
<accession>A0A7W9IMP9</accession>
<evidence type="ECO:0000313" key="2">
    <source>
        <dbReference type="EMBL" id="MBB5823563.1"/>
    </source>
</evidence>
<dbReference type="AlphaFoldDB" id="A0A7W9IMP9"/>
<gene>
    <name evidence="2" type="ORF">F4562_006625</name>
</gene>
<keyword evidence="2" id="KW-0378">Hydrolase</keyword>
<protein>
    <submittedName>
        <fullName evidence="2">ATP-dependent protease Clp ATPase subunit</fullName>
    </submittedName>
</protein>
<reference evidence="2 3" key="1">
    <citation type="submission" date="2020-08" db="EMBL/GenBank/DDBJ databases">
        <title>Sequencing the genomes of 1000 actinobacteria strains.</title>
        <authorList>
            <person name="Klenk H.-P."/>
        </authorList>
    </citation>
    <scope>NUCLEOTIDE SEQUENCE [LARGE SCALE GENOMIC DNA]</scope>
    <source>
        <strain evidence="2 3">DSM 46887</strain>
    </source>
</reference>
<dbReference type="EMBL" id="JACHMP010000001">
    <property type="protein sequence ID" value="MBB5823563.1"/>
    <property type="molecule type" value="Genomic_DNA"/>
</dbReference>
<dbReference type="GO" id="GO:0006508">
    <property type="term" value="P:proteolysis"/>
    <property type="evidence" value="ECO:0007669"/>
    <property type="project" value="UniProtKB-KW"/>
</dbReference>